<dbReference type="EC" id="2.3.2.27" evidence="5"/>
<dbReference type="SUPFAM" id="SSF57850">
    <property type="entry name" value="RING/U-box"/>
    <property type="match status" value="1"/>
</dbReference>
<dbReference type="AlphaFoldDB" id="A0A9W4UV35"/>
<dbReference type="Pfam" id="PF13923">
    <property type="entry name" value="zf-C3HC4_2"/>
    <property type="match status" value="1"/>
</dbReference>
<dbReference type="GO" id="GO:0016567">
    <property type="term" value="P:protein ubiquitination"/>
    <property type="evidence" value="ECO:0007669"/>
    <property type="project" value="UniProtKB-ARBA"/>
</dbReference>
<keyword evidence="10" id="KW-0479">Metal-binding</keyword>
<gene>
    <name evidence="21" type="ORF">PDIGIT_LOCUS15215</name>
</gene>
<evidence type="ECO:0000256" key="9">
    <source>
        <dbReference type="ARBA" id="ARBA00022692"/>
    </source>
</evidence>
<keyword evidence="17" id="KW-0576">Peroxisome</keyword>
<dbReference type="InterPro" id="IPR013083">
    <property type="entry name" value="Znf_RING/FYVE/PHD"/>
</dbReference>
<dbReference type="GO" id="GO:0005778">
    <property type="term" value="C:peroxisomal membrane"/>
    <property type="evidence" value="ECO:0007669"/>
    <property type="project" value="UniProtKB-SubCell"/>
</dbReference>
<dbReference type="OrthoDB" id="6270329at2759"/>
<evidence type="ECO:0000256" key="1">
    <source>
        <dbReference type="ARBA" id="ARBA00000900"/>
    </source>
</evidence>
<evidence type="ECO:0000256" key="13">
    <source>
        <dbReference type="ARBA" id="ARBA00022833"/>
    </source>
</evidence>
<evidence type="ECO:0000259" key="20">
    <source>
        <dbReference type="PROSITE" id="PS50089"/>
    </source>
</evidence>
<evidence type="ECO:0000256" key="7">
    <source>
        <dbReference type="ARBA" id="ARBA00022593"/>
    </source>
</evidence>
<evidence type="ECO:0000256" key="5">
    <source>
        <dbReference type="ARBA" id="ARBA00012483"/>
    </source>
</evidence>
<dbReference type="PROSITE" id="PS50089">
    <property type="entry name" value="ZF_RING_2"/>
    <property type="match status" value="1"/>
</dbReference>
<evidence type="ECO:0000256" key="3">
    <source>
        <dbReference type="ARBA" id="ARBA00004906"/>
    </source>
</evidence>
<evidence type="ECO:0000256" key="14">
    <source>
        <dbReference type="ARBA" id="ARBA00022927"/>
    </source>
</evidence>
<dbReference type="EMBL" id="CAOQHR010000012">
    <property type="protein sequence ID" value="CAI6342014.1"/>
    <property type="molecule type" value="Genomic_DNA"/>
</dbReference>
<keyword evidence="7" id="KW-0962">Peroxisome biogenesis</keyword>
<evidence type="ECO:0000256" key="18">
    <source>
        <dbReference type="ARBA" id="ARBA00041230"/>
    </source>
</evidence>
<comment type="caution">
    <text evidence="21">The sequence shown here is derived from an EMBL/GenBank/DDBJ whole genome shotgun (WGS) entry which is preliminary data.</text>
</comment>
<accession>A0A9W4UV35</accession>
<keyword evidence="22" id="KW-1185">Reference proteome</keyword>
<evidence type="ECO:0000256" key="12">
    <source>
        <dbReference type="ARBA" id="ARBA00022786"/>
    </source>
</evidence>
<dbReference type="GO" id="GO:0008270">
    <property type="term" value="F:zinc ion binding"/>
    <property type="evidence" value="ECO:0007669"/>
    <property type="project" value="UniProtKB-KW"/>
</dbReference>
<keyword evidence="9" id="KW-0812">Transmembrane</keyword>
<evidence type="ECO:0000256" key="2">
    <source>
        <dbReference type="ARBA" id="ARBA00004585"/>
    </source>
</evidence>
<keyword evidence="6" id="KW-0813">Transport</keyword>
<organism evidence="21 22">
    <name type="scientific">Periconia digitata</name>
    <dbReference type="NCBI Taxonomy" id="1303443"/>
    <lineage>
        <taxon>Eukaryota</taxon>
        <taxon>Fungi</taxon>
        <taxon>Dikarya</taxon>
        <taxon>Ascomycota</taxon>
        <taxon>Pezizomycotina</taxon>
        <taxon>Dothideomycetes</taxon>
        <taxon>Pleosporomycetidae</taxon>
        <taxon>Pleosporales</taxon>
        <taxon>Massarineae</taxon>
        <taxon>Periconiaceae</taxon>
        <taxon>Periconia</taxon>
    </lineage>
</organism>
<dbReference type="Gene3D" id="3.30.40.10">
    <property type="entry name" value="Zinc/RING finger domain, C3HC4 (zinc finger)"/>
    <property type="match status" value="1"/>
</dbReference>
<dbReference type="PANTHER" id="PTHR23350">
    <property type="entry name" value="PEROXISOME ASSEMBLY PROTEIN 10"/>
    <property type="match status" value="1"/>
</dbReference>
<keyword evidence="12" id="KW-0833">Ubl conjugation pathway</keyword>
<dbReference type="PANTHER" id="PTHR23350:SF0">
    <property type="entry name" value="PEROXISOME BIOGENESIS FACTOR 10"/>
    <property type="match status" value="1"/>
</dbReference>
<sequence>MSSSPTYTYPFATSPDIIRSHQKDAYFSGVLLEQLSTILRKVKGARYAHTYTSETRIASELLYLGLTTLIGNRTLGEEYCDIVQVEGEHGRLPALGRRAGYILSCVLGPYGLAKILPTFRKRIRAKLEAKLRRYSRQHARAQQQAKESGTTKPISTPLSARLHAYLLRNLDTITSPAPLYALSLATFYFSGSYYHLSKRLWNLRYIFTRRVADSDNRAGYEVLGVLLVLQMAVQAYLHLQSTLSPSVPNTGALPTPASSTTPTTTSALVGGGVEVSLDPNAYTANNALLFDAPTLPPSSTSAPHDLHRWTHTPATTTPAYDLADGNDSTMAWIEGGNRKCTLCLDGLKDPSVTTCGHVFCWSCISDWAREKPECPLCRQACGVAHILPLRG</sequence>
<proteinExistence type="inferred from homology"/>
<dbReference type="Proteomes" id="UP001152607">
    <property type="component" value="Unassembled WGS sequence"/>
</dbReference>
<dbReference type="GO" id="GO:0061630">
    <property type="term" value="F:ubiquitin protein ligase activity"/>
    <property type="evidence" value="ECO:0007669"/>
    <property type="project" value="UniProtKB-EC"/>
</dbReference>
<reference evidence="21" key="1">
    <citation type="submission" date="2023-01" db="EMBL/GenBank/DDBJ databases">
        <authorList>
            <person name="Van Ghelder C."/>
            <person name="Rancurel C."/>
        </authorList>
    </citation>
    <scope>NUCLEOTIDE SEQUENCE</scope>
    <source>
        <strain evidence="21">CNCM I-4278</strain>
    </source>
</reference>
<protein>
    <recommendedName>
        <fullName evidence="5">RING-type E3 ubiquitin transferase</fullName>
        <ecNumber evidence="5">2.3.2.27</ecNumber>
    </recommendedName>
    <alternativeName>
        <fullName evidence="18">Peroxin-10</fullName>
    </alternativeName>
</protein>
<evidence type="ECO:0000256" key="15">
    <source>
        <dbReference type="ARBA" id="ARBA00022989"/>
    </source>
</evidence>
<dbReference type="CDD" id="cd16527">
    <property type="entry name" value="RING-HC_PEX10"/>
    <property type="match status" value="1"/>
</dbReference>
<evidence type="ECO:0000256" key="16">
    <source>
        <dbReference type="ARBA" id="ARBA00023136"/>
    </source>
</evidence>
<evidence type="ECO:0000256" key="19">
    <source>
        <dbReference type="PROSITE-ProRule" id="PRU00175"/>
    </source>
</evidence>
<feature type="domain" description="RING-type" evidence="20">
    <location>
        <begin position="340"/>
        <end position="378"/>
    </location>
</feature>
<dbReference type="InterPro" id="IPR001841">
    <property type="entry name" value="Znf_RING"/>
</dbReference>
<evidence type="ECO:0000256" key="10">
    <source>
        <dbReference type="ARBA" id="ARBA00022723"/>
    </source>
</evidence>
<evidence type="ECO:0000313" key="22">
    <source>
        <dbReference type="Proteomes" id="UP001152607"/>
    </source>
</evidence>
<keyword evidence="11 19" id="KW-0863">Zinc-finger</keyword>
<comment type="pathway">
    <text evidence="3">Protein modification; protein ubiquitination.</text>
</comment>
<comment type="catalytic activity">
    <reaction evidence="1">
        <text>S-ubiquitinyl-[E2 ubiquitin-conjugating enzyme]-L-cysteine + [acceptor protein]-L-lysine = [E2 ubiquitin-conjugating enzyme]-L-cysteine + N(6)-ubiquitinyl-[acceptor protein]-L-lysine.</text>
        <dbReference type="EC" id="2.3.2.27"/>
    </reaction>
</comment>
<dbReference type="InterPro" id="IPR017907">
    <property type="entry name" value="Znf_RING_CS"/>
</dbReference>
<keyword evidence="15" id="KW-1133">Transmembrane helix</keyword>
<comment type="similarity">
    <text evidence="4">Belongs to the pex2/pex10/pex12 family.</text>
</comment>
<evidence type="ECO:0000256" key="6">
    <source>
        <dbReference type="ARBA" id="ARBA00022448"/>
    </source>
</evidence>
<dbReference type="SMART" id="SM00184">
    <property type="entry name" value="RING"/>
    <property type="match status" value="1"/>
</dbReference>
<keyword evidence="8" id="KW-0808">Transferase</keyword>
<dbReference type="Pfam" id="PF04757">
    <property type="entry name" value="Pex2_Pex12"/>
    <property type="match status" value="1"/>
</dbReference>
<keyword evidence="13" id="KW-0862">Zinc</keyword>
<keyword evidence="14" id="KW-0653">Protein transport</keyword>
<evidence type="ECO:0000256" key="4">
    <source>
        <dbReference type="ARBA" id="ARBA00008704"/>
    </source>
</evidence>
<dbReference type="GO" id="GO:0016562">
    <property type="term" value="P:protein import into peroxisome matrix, receptor recycling"/>
    <property type="evidence" value="ECO:0007669"/>
    <property type="project" value="UniProtKB-ARBA"/>
</dbReference>
<dbReference type="InterPro" id="IPR025654">
    <property type="entry name" value="PEX2/10"/>
</dbReference>
<name>A0A9W4UV35_9PLEO</name>
<evidence type="ECO:0000256" key="11">
    <source>
        <dbReference type="ARBA" id="ARBA00022771"/>
    </source>
</evidence>
<evidence type="ECO:0000313" key="21">
    <source>
        <dbReference type="EMBL" id="CAI6342014.1"/>
    </source>
</evidence>
<evidence type="ECO:0000256" key="17">
    <source>
        <dbReference type="ARBA" id="ARBA00023140"/>
    </source>
</evidence>
<keyword evidence="16" id="KW-0472">Membrane</keyword>
<comment type="subcellular location">
    <subcellularLocation>
        <location evidence="2">Peroxisome membrane</location>
        <topology evidence="2">Multi-pass membrane protein</topology>
    </subcellularLocation>
</comment>
<dbReference type="InterPro" id="IPR006845">
    <property type="entry name" value="Pex_N"/>
</dbReference>
<dbReference type="PROSITE" id="PS00518">
    <property type="entry name" value="ZF_RING_1"/>
    <property type="match status" value="1"/>
</dbReference>
<evidence type="ECO:0000256" key="8">
    <source>
        <dbReference type="ARBA" id="ARBA00022679"/>
    </source>
</evidence>